<dbReference type="Proteomes" id="UP001164250">
    <property type="component" value="Chromosome 6"/>
</dbReference>
<evidence type="ECO:0000313" key="2">
    <source>
        <dbReference type="Proteomes" id="UP001164250"/>
    </source>
</evidence>
<protein>
    <submittedName>
        <fullName evidence="1">Uncharacterized protein</fullName>
    </submittedName>
</protein>
<proteinExistence type="predicted"/>
<sequence length="313" mass="34401">MGKLTSQPQPAASIHHFSHPHPLQLSNYLPQQTPSHPPSCSGCKFKLSPAFIYTCTICNYFLHIPCSNFPQHITHPFHQTHTLTLLPNPIHPQYFFNCDACSKQGTGFSYHCPICNIHLHTHCSTMPLQLTHHSHLHHLNLAFSPPYPNKAFSCDICSNMGSKEWLYRCNLCEFDAHLACATIKPTPPPIQQYSQVQHNYQATTLTPQTYLQVPGFQYAQAPTLQTGAPTNYYTSNAYAAPGGVRTQQKTVSDRQVMQFLLNATIPGLGLLMQGQSRSGGVGGLIEFGGDQSGGFGDGGLISGDLRGMDFGGF</sequence>
<name>A0ACC1B9U5_9ROSI</name>
<reference evidence="2" key="1">
    <citation type="journal article" date="2023" name="G3 (Bethesda)">
        <title>Genome assembly and association tests identify interacting loci associated with vigor, precocity, and sex in interspecific pistachio rootstocks.</title>
        <authorList>
            <person name="Palmer W."/>
            <person name="Jacygrad E."/>
            <person name="Sagayaradj S."/>
            <person name="Cavanaugh K."/>
            <person name="Han R."/>
            <person name="Bertier L."/>
            <person name="Beede B."/>
            <person name="Kafkas S."/>
            <person name="Golino D."/>
            <person name="Preece J."/>
            <person name="Michelmore R."/>
        </authorList>
    </citation>
    <scope>NUCLEOTIDE SEQUENCE [LARGE SCALE GENOMIC DNA]</scope>
</reference>
<organism evidence="1 2">
    <name type="scientific">Pistacia atlantica</name>
    <dbReference type="NCBI Taxonomy" id="434234"/>
    <lineage>
        <taxon>Eukaryota</taxon>
        <taxon>Viridiplantae</taxon>
        <taxon>Streptophyta</taxon>
        <taxon>Embryophyta</taxon>
        <taxon>Tracheophyta</taxon>
        <taxon>Spermatophyta</taxon>
        <taxon>Magnoliopsida</taxon>
        <taxon>eudicotyledons</taxon>
        <taxon>Gunneridae</taxon>
        <taxon>Pentapetalae</taxon>
        <taxon>rosids</taxon>
        <taxon>malvids</taxon>
        <taxon>Sapindales</taxon>
        <taxon>Anacardiaceae</taxon>
        <taxon>Pistacia</taxon>
    </lineage>
</organism>
<accession>A0ACC1B9U5</accession>
<evidence type="ECO:0000313" key="1">
    <source>
        <dbReference type="EMBL" id="KAJ0095741.1"/>
    </source>
</evidence>
<comment type="caution">
    <text evidence="1">The sequence shown here is derived from an EMBL/GenBank/DDBJ whole genome shotgun (WGS) entry which is preliminary data.</text>
</comment>
<gene>
    <name evidence="1" type="ORF">Patl1_17292</name>
</gene>
<dbReference type="EMBL" id="CM047902">
    <property type="protein sequence ID" value="KAJ0095741.1"/>
    <property type="molecule type" value="Genomic_DNA"/>
</dbReference>
<keyword evidence="2" id="KW-1185">Reference proteome</keyword>